<evidence type="ECO:0000313" key="9">
    <source>
        <dbReference type="EMBL" id="KAG9444795.1"/>
    </source>
</evidence>
<keyword evidence="10" id="KW-1185">Reference proteome</keyword>
<dbReference type="AlphaFoldDB" id="A0AAV7E7E0"/>
<dbReference type="EMBL" id="JAINDJ010000006">
    <property type="protein sequence ID" value="KAG9444795.1"/>
    <property type="molecule type" value="Genomic_DNA"/>
</dbReference>
<accession>A0AAV7E7E0</accession>
<protein>
    <recommendedName>
        <fullName evidence="6">Transcription repressor</fullName>
    </recommendedName>
    <alternativeName>
        <fullName evidence="6">Ovate family protein</fullName>
    </alternativeName>
</protein>
<dbReference type="PROSITE" id="PS51754">
    <property type="entry name" value="OVATE"/>
    <property type="match status" value="1"/>
</dbReference>
<evidence type="ECO:0000256" key="7">
    <source>
        <dbReference type="SAM" id="MobiDB-lite"/>
    </source>
</evidence>
<evidence type="ECO:0000256" key="4">
    <source>
        <dbReference type="ARBA" id="ARBA00023163"/>
    </source>
</evidence>
<dbReference type="InterPro" id="IPR038933">
    <property type="entry name" value="Ovate"/>
</dbReference>
<keyword evidence="5 6" id="KW-0539">Nucleus</keyword>
<sequence length="130" mass="15187">MMILSTSSADIYCFFSSSEGEETDQVKVAGATETLFSRKSFSSDSHRRHRLRRRQALRRQRRKNRVPRSNDPHADFRSSMVEMIMEKQIFGAQELEQLLYCFLSLNSPSHHHAILDVFQEICQALFTTWS</sequence>
<keyword evidence="2 6" id="KW-0678">Repressor</keyword>
<dbReference type="GO" id="GO:0045892">
    <property type="term" value="P:negative regulation of DNA-templated transcription"/>
    <property type="evidence" value="ECO:0007669"/>
    <property type="project" value="UniProtKB-UniRule"/>
</dbReference>
<feature type="compositionally biased region" description="Basic residues" evidence="7">
    <location>
        <begin position="46"/>
        <end position="66"/>
    </location>
</feature>
<organism evidence="9 10">
    <name type="scientific">Aristolochia fimbriata</name>
    <name type="common">White veined hardy Dutchman's pipe vine</name>
    <dbReference type="NCBI Taxonomy" id="158543"/>
    <lineage>
        <taxon>Eukaryota</taxon>
        <taxon>Viridiplantae</taxon>
        <taxon>Streptophyta</taxon>
        <taxon>Embryophyta</taxon>
        <taxon>Tracheophyta</taxon>
        <taxon>Spermatophyta</taxon>
        <taxon>Magnoliopsida</taxon>
        <taxon>Magnoliidae</taxon>
        <taxon>Piperales</taxon>
        <taxon>Aristolochiaceae</taxon>
        <taxon>Aristolochia</taxon>
    </lineage>
</organism>
<comment type="subcellular location">
    <subcellularLocation>
        <location evidence="1 6">Nucleus</location>
    </subcellularLocation>
</comment>
<evidence type="ECO:0000256" key="3">
    <source>
        <dbReference type="ARBA" id="ARBA00023015"/>
    </source>
</evidence>
<feature type="domain" description="OVATE" evidence="8">
    <location>
        <begin position="65"/>
        <end position="124"/>
    </location>
</feature>
<evidence type="ECO:0000313" key="10">
    <source>
        <dbReference type="Proteomes" id="UP000825729"/>
    </source>
</evidence>
<evidence type="ECO:0000256" key="2">
    <source>
        <dbReference type="ARBA" id="ARBA00022491"/>
    </source>
</evidence>
<dbReference type="PANTHER" id="PTHR33057">
    <property type="entry name" value="TRANSCRIPTION REPRESSOR OFP7-RELATED"/>
    <property type="match status" value="1"/>
</dbReference>
<dbReference type="GO" id="GO:0005634">
    <property type="term" value="C:nucleus"/>
    <property type="evidence" value="ECO:0007669"/>
    <property type="project" value="UniProtKB-SubCell"/>
</dbReference>
<dbReference type="InterPro" id="IPR006458">
    <property type="entry name" value="Ovate_C"/>
</dbReference>
<dbReference type="Pfam" id="PF04844">
    <property type="entry name" value="Ovate"/>
    <property type="match status" value="1"/>
</dbReference>
<keyword evidence="4 6" id="KW-0804">Transcription</keyword>
<gene>
    <name evidence="9" type="ORF">H6P81_016135</name>
</gene>
<name>A0AAV7E7E0_ARIFI</name>
<evidence type="ECO:0000256" key="5">
    <source>
        <dbReference type="ARBA" id="ARBA00023242"/>
    </source>
</evidence>
<dbReference type="Proteomes" id="UP000825729">
    <property type="component" value="Unassembled WGS sequence"/>
</dbReference>
<evidence type="ECO:0000256" key="1">
    <source>
        <dbReference type="ARBA" id="ARBA00004123"/>
    </source>
</evidence>
<reference evidence="9 10" key="1">
    <citation type="submission" date="2021-07" db="EMBL/GenBank/DDBJ databases">
        <title>The Aristolochia fimbriata genome: insights into angiosperm evolution, floral development and chemical biosynthesis.</title>
        <authorList>
            <person name="Jiao Y."/>
        </authorList>
    </citation>
    <scope>NUCLEOTIDE SEQUENCE [LARGE SCALE GENOMIC DNA]</scope>
    <source>
        <strain evidence="9">IBCAS-2021</strain>
        <tissue evidence="9">Leaf</tissue>
    </source>
</reference>
<evidence type="ECO:0000259" key="8">
    <source>
        <dbReference type="PROSITE" id="PS51754"/>
    </source>
</evidence>
<proteinExistence type="predicted"/>
<evidence type="ECO:0000256" key="6">
    <source>
        <dbReference type="RuleBase" id="RU367028"/>
    </source>
</evidence>
<keyword evidence="3 6" id="KW-0805">Transcription regulation</keyword>
<comment type="caution">
    <text evidence="9">The sequence shown here is derived from an EMBL/GenBank/DDBJ whole genome shotgun (WGS) entry which is preliminary data.</text>
</comment>
<feature type="region of interest" description="Disordered" evidence="7">
    <location>
        <begin position="39"/>
        <end position="74"/>
    </location>
</feature>
<comment type="function">
    <text evidence="6">Transcriptional repressor that regulates multiple aspects of plant growth and development.</text>
</comment>
<dbReference type="NCBIfam" id="TIGR01568">
    <property type="entry name" value="A_thal_3678"/>
    <property type="match status" value="1"/>
</dbReference>
<dbReference type="PANTHER" id="PTHR33057:SF224">
    <property type="entry name" value="TRANSCRIPTION REPRESSOR"/>
    <property type="match status" value="1"/>
</dbReference>